<feature type="region of interest" description="Disordered" evidence="9">
    <location>
        <begin position="341"/>
        <end position="362"/>
    </location>
</feature>
<dbReference type="eggNOG" id="KOG0411">
    <property type="taxonomic scope" value="Eukaryota"/>
</dbReference>
<evidence type="ECO:0000313" key="10">
    <source>
        <dbReference type="EMBL" id="EMS22051.1"/>
    </source>
</evidence>
<proteinExistence type="inferred from homology"/>
<feature type="transmembrane region" description="Helical" evidence="8">
    <location>
        <begin position="51"/>
        <end position="72"/>
    </location>
</feature>
<dbReference type="Proteomes" id="UP000016926">
    <property type="component" value="Unassembled WGS sequence"/>
</dbReference>
<reference evidence="10 11" key="1">
    <citation type="journal article" date="2012" name="Nat. Commun.">
        <title>A multi-omic map of the lipid-producing yeast Rhodosporidium toruloides.</title>
        <authorList>
            <person name="Zhu Z."/>
            <person name="Zhang S."/>
            <person name="Liu H."/>
            <person name="Shen H."/>
            <person name="Lin X."/>
            <person name="Yang F."/>
            <person name="Zhou Y.J."/>
            <person name="Jin G."/>
            <person name="Ye M."/>
            <person name="Zou H."/>
            <person name="Zou H."/>
            <person name="Zhao Z.K."/>
        </authorList>
    </citation>
    <scope>NUCLEOTIDE SEQUENCE [LARGE SCALE GENOMIC DNA]</scope>
    <source>
        <strain evidence="10 11">NP11</strain>
    </source>
</reference>
<evidence type="ECO:0000256" key="8">
    <source>
        <dbReference type="RuleBase" id="RU280819"/>
    </source>
</evidence>
<feature type="transmembrane region" description="Helical" evidence="8">
    <location>
        <begin position="384"/>
        <end position="407"/>
    </location>
</feature>
<dbReference type="Pfam" id="PF06423">
    <property type="entry name" value="GWT1"/>
    <property type="match status" value="1"/>
</dbReference>
<keyword evidence="11" id="KW-1185">Reference proteome</keyword>
<evidence type="ECO:0000256" key="1">
    <source>
        <dbReference type="ARBA" id="ARBA00004141"/>
    </source>
</evidence>
<feature type="transmembrane region" description="Helical" evidence="8">
    <location>
        <begin position="78"/>
        <end position="94"/>
    </location>
</feature>
<keyword evidence="8" id="KW-0808">Transferase</keyword>
<dbReference type="GO" id="GO:0006506">
    <property type="term" value="P:GPI anchor biosynthetic process"/>
    <property type="evidence" value="ECO:0007669"/>
    <property type="project" value="UniProtKB-UniPathway"/>
</dbReference>
<dbReference type="EC" id="2.3.-.-" evidence="8"/>
<comment type="function">
    <text evidence="8">A acetyltransferase, which acetylates the inositol ring of phosphatidylinositol during biosynthesis of GPI-anchor.</text>
</comment>
<dbReference type="HOGENOM" id="CLU_020802_1_0_1"/>
<dbReference type="InterPro" id="IPR009447">
    <property type="entry name" value="PIGW/GWT1"/>
</dbReference>
<dbReference type="PANTHER" id="PTHR20661:SF0">
    <property type="entry name" value="PHOSPHATIDYLINOSITOL-GLYCAN BIOSYNTHESIS CLASS W PROTEIN"/>
    <property type="match status" value="1"/>
</dbReference>
<name>M7WVD1_RHOT1</name>
<feature type="transmembrane region" description="Helical" evidence="8">
    <location>
        <begin position="463"/>
        <end position="483"/>
    </location>
</feature>
<dbReference type="GO" id="GO:0005789">
    <property type="term" value="C:endoplasmic reticulum membrane"/>
    <property type="evidence" value="ECO:0007669"/>
    <property type="project" value="UniProtKB-SubCell"/>
</dbReference>
<dbReference type="GO" id="GO:0032216">
    <property type="term" value="F:glucosaminyl-phosphatidylinositol O-acyltransferase activity"/>
    <property type="evidence" value="ECO:0007669"/>
    <property type="project" value="TreeGrafter"/>
</dbReference>
<comment type="pathway">
    <text evidence="2 8">Glycolipid biosynthesis; glycosylphosphatidylinositol-anchor biosynthesis.</text>
</comment>
<evidence type="ECO:0000256" key="4">
    <source>
        <dbReference type="ARBA" id="ARBA00022502"/>
    </source>
</evidence>
<dbReference type="PANTHER" id="PTHR20661">
    <property type="entry name" value="PHOSPHATIDYLINOSITOL-GLYCAN BIOSYNTHESIS CLASS W PROTEIN"/>
    <property type="match status" value="1"/>
</dbReference>
<dbReference type="EMBL" id="KB722653">
    <property type="protein sequence ID" value="EMS22051.1"/>
    <property type="molecule type" value="Genomic_DNA"/>
</dbReference>
<evidence type="ECO:0000256" key="6">
    <source>
        <dbReference type="ARBA" id="ARBA00022989"/>
    </source>
</evidence>
<feature type="transmembrane region" description="Helical" evidence="8">
    <location>
        <begin position="428"/>
        <end position="451"/>
    </location>
</feature>
<feature type="transmembrane region" description="Helical" evidence="8">
    <location>
        <begin position="132"/>
        <end position="150"/>
    </location>
</feature>
<feature type="transmembrane region" description="Helical" evidence="8">
    <location>
        <begin position="240"/>
        <end position="260"/>
    </location>
</feature>
<evidence type="ECO:0000256" key="3">
    <source>
        <dbReference type="ARBA" id="ARBA00007559"/>
    </source>
</evidence>
<keyword evidence="8" id="KW-0256">Endoplasmic reticulum</keyword>
<dbReference type="GeneID" id="27365279"/>
<dbReference type="GO" id="GO:0072659">
    <property type="term" value="P:protein localization to plasma membrane"/>
    <property type="evidence" value="ECO:0007669"/>
    <property type="project" value="TreeGrafter"/>
</dbReference>
<keyword evidence="7 8" id="KW-0472">Membrane</keyword>
<evidence type="ECO:0000313" key="11">
    <source>
        <dbReference type="Proteomes" id="UP000016926"/>
    </source>
</evidence>
<dbReference type="AlphaFoldDB" id="M7WVD1"/>
<comment type="similarity">
    <text evidence="3 8">Belongs to the PIGW family.</text>
</comment>
<evidence type="ECO:0000256" key="7">
    <source>
        <dbReference type="ARBA" id="ARBA00023136"/>
    </source>
</evidence>
<dbReference type="OrthoDB" id="15270at2759"/>
<accession>M7WVD1</accession>
<keyword evidence="8" id="KW-0012">Acyltransferase</keyword>
<evidence type="ECO:0000256" key="2">
    <source>
        <dbReference type="ARBA" id="ARBA00004687"/>
    </source>
</evidence>
<dbReference type="PIRSF" id="PIRSF017321">
    <property type="entry name" value="GWT1"/>
    <property type="match status" value="1"/>
</dbReference>
<feature type="compositionally biased region" description="Basic and acidic residues" evidence="9">
    <location>
        <begin position="349"/>
        <end position="362"/>
    </location>
</feature>
<feature type="transmembrane region" description="Helical" evidence="8">
    <location>
        <begin position="170"/>
        <end position="189"/>
    </location>
</feature>
<organism evidence="10 11">
    <name type="scientific">Rhodotorula toruloides (strain NP11)</name>
    <name type="common">Yeast</name>
    <name type="synonym">Rhodosporidium toruloides</name>
    <dbReference type="NCBI Taxonomy" id="1130832"/>
    <lineage>
        <taxon>Eukaryota</taxon>
        <taxon>Fungi</taxon>
        <taxon>Dikarya</taxon>
        <taxon>Basidiomycota</taxon>
        <taxon>Pucciniomycotina</taxon>
        <taxon>Microbotryomycetes</taxon>
        <taxon>Sporidiobolales</taxon>
        <taxon>Sporidiobolaceae</taxon>
        <taxon>Rhodotorula</taxon>
    </lineage>
</organism>
<dbReference type="RefSeq" id="XP_016273170.1">
    <property type="nucleotide sequence ID" value="XM_016414949.1"/>
</dbReference>
<evidence type="ECO:0000256" key="9">
    <source>
        <dbReference type="SAM" id="MobiDB-lite"/>
    </source>
</evidence>
<feature type="transmembrane region" description="Helical" evidence="8">
    <location>
        <begin position="308"/>
        <end position="330"/>
    </location>
</feature>
<keyword evidence="6 8" id="KW-1133">Transmembrane helix</keyword>
<gene>
    <name evidence="10" type="ORF">RHTO_01266</name>
</gene>
<protein>
    <recommendedName>
        <fullName evidence="8">GPI-anchored wall transfer protein</fullName>
        <ecNumber evidence="8">2.3.-.-</ecNumber>
    </recommendedName>
</protein>
<keyword evidence="5 8" id="KW-0812">Transmembrane</keyword>
<keyword evidence="4 8" id="KW-0337">GPI-anchor biosynthesis</keyword>
<dbReference type="UniPathway" id="UPA00196"/>
<feature type="transmembrane region" description="Helical" evidence="8">
    <location>
        <begin position="20"/>
        <end position="39"/>
    </location>
</feature>
<evidence type="ECO:0000256" key="5">
    <source>
        <dbReference type="ARBA" id="ARBA00022692"/>
    </source>
</evidence>
<sequence length="491" mass="53605">MGYKEDKVAFVSHATGGSVTHINLVCATALTTYALWTVAQRRMLSKLPSNSLKTPILEVLILVLPLLLALTLFSARPLLLNAILILLTLAWHLQPTPLGSPPLSPKLEKSRRHSRMPSQIDLKPFSRPFVTSYRAIMMVMTVLCILAVDFPVFPREFAKAETWGTSLMDLGVGSFVFSLGLVSALPLLRSHSSSPSARTRRSYFSSVFRSIRKCLPLVALGIVRVVMVKGVDYPEHVTEYGVHWNFFFTLALLPVFGTALEGLAGKVDMHVVGLAVGVVHQLALSWTPLQHWALEASRTTLISQNKEGIVSFPGYLSIYLLGLATGLYTLPPSPTFFSLHTHSPSDASSAEKREWERKREKSRTISKPGKLAEWIGSAAANLPYVLWTVAFNTSFIFAYLMIHLAVASSSSSPSSPATASNLASKSPAIFHAINQNGLVVFLVANLLTGLINVLLPTMYMRDSIAVVVLVGYAAVVVGVAWALRGRRVKVS</sequence>
<comment type="subcellular location">
    <subcellularLocation>
        <location evidence="8">Endoplasmic reticulum membrane</location>
        <topology evidence="8">Multi-pass membrane protein</topology>
    </subcellularLocation>
    <subcellularLocation>
        <location evidence="1">Membrane</location>
        <topology evidence="1">Multi-pass membrane protein</topology>
    </subcellularLocation>
</comment>